<feature type="domain" description="RNA polymerase sigma factor 70 region 4 type 2" evidence="6">
    <location>
        <begin position="108"/>
        <end position="159"/>
    </location>
</feature>
<proteinExistence type="inferred from homology"/>
<gene>
    <name evidence="7" type="ORF">QT711_15230</name>
</gene>
<evidence type="ECO:0000313" key="7">
    <source>
        <dbReference type="EMBL" id="MDW0114550.1"/>
    </source>
</evidence>
<feature type="domain" description="RNA polymerase sigma-70 region 2" evidence="5">
    <location>
        <begin position="13"/>
        <end position="74"/>
    </location>
</feature>
<evidence type="ECO:0000259" key="5">
    <source>
        <dbReference type="Pfam" id="PF04542"/>
    </source>
</evidence>
<sequence length="172" mass="20437">MQNNNDFGSILDDYGESLLRLAFTYVKSYQTAEDIVQDVFMRAYEKRADFRGEASYKTYLYRMTINRSHDYLRSWHYKNTLLTNRIAETIHRASSTEALIVTKSEEDQLGKKVLELPVKYREVLVLYYYADYTIDEIAEILDCRTTTIKTRLRRARQRMKEKLKAKEVFLNG</sequence>
<evidence type="ECO:0000256" key="2">
    <source>
        <dbReference type="ARBA" id="ARBA00023015"/>
    </source>
</evidence>
<keyword evidence="8" id="KW-1185">Reference proteome</keyword>
<dbReference type="SUPFAM" id="SSF88659">
    <property type="entry name" value="Sigma3 and sigma4 domains of RNA polymerase sigma factors"/>
    <property type="match status" value="1"/>
</dbReference>
<dbReference type="CDD" id="cd06171">
    <property type="entry name" value="Sigma70_r4"/>
    <property type="match status" value="1"/>
</dbReference>
<dbReference type="NCBIfam" id="TIGR02937">
    <property type="entry name" value="sigma70-ECF"/>
    <property type="match status" value="1"/>
</dbReference>
<dbReference type="InterPro" id="IPR007627">
    <property type="entry name" value="RNA_pol_sigma70_r2"/>
</dbReference>
<comment type="caution">
    <text evidence="7">The sequence shown here is derived from an EMBL/GenBank/DDBJ whole genome shotgun (WGS) entry which is preliminary data.</text>
</comment>
<dbReference type="PANTHER" id="PTHR43133:SF60">
    <property type="entry name" value="RNA POLYMERASE SIGMA FACTOR SIGV"/>
    <property type="match status" value="1"/>
</dbReference>
<dbReference type="InterPro" id="IPR039425">
    <property type="entry name" value="RNA_pol_sigma-70-like"/>
</dbReference>
<dbReference type="InterPro" id="IPR013249">
    <property type="entry name" value="RNA_pol_sigma70_r4_t2"/>
</dbReference>
<keyword evidence="4" id="KW-0804">Transcription</keyword>
<keyword evidence="2" id="KW-0805">Transcription regulation</keyword>
<dbReference type="Gene3D" id="1.10.10.10">
    <property type="entry name" value="Winged helix-like DNA-binding domain superfamily/Winged helix DNA-binding domain"/>
    <property type="match status" value="1"/>
</dbReference>
<reference evidence="7 8" key="1">
    <citation type="submission" date="2023-06" db="EMBL/GenBank/DDBJ databases">
        <title>Sporosarcina sp. nov., isolated from Korean traditional fermented seafood 'Jeotgal'.</title>
        <authorList>
            <person name="Yang A.I."/>
            <person name="Shin N.-R."/>
        </authorList>
    </citation>
    <scope>NUCLEOTIDE SEQUENCE [LARGE SCALE GENOMIC DNA]</scope>
    <source>
        <strain evidence="7 8">KCTC13119</strain>
    </source>
</reference>
<protein>
    <submittedName>
        <fullName evidence="7">Sigma-70 family RNA polymerase sigma factor</fullName>
    </submittedName>
</protein>
<evidence type="ECO:0000256" key="3">
    <source>
        <dbReference type="ARBA" id="ARBA00023082"/>
    </source>
</evidence>
<dbReference type="Gene3D" id="1.10.1740.10">
    <property type="match status" value="1"/>
</dbReference>
<dbReference type="InterPro" id="IPR014284">
    <property type="entry name" value="RNA_pol_sigma-70_dom"/>
</dbReference>
<name>A0ABU4GE23_9BACL</name>
<dbReference type="SUPFAM" id="SSF88946">
    <property type="entry name" value="Sigma2 domain of RNA polymerase sigma factors"/>
    <property type="match status" value="1"/>
</dbReference>
<dbReference type="Proteomes" id="UP001282284">
    <property type="component" value="Unassembled WGS sequence"/>
</dbReference>
<dbReference type="EMBL" id="JAUBDI010000018">
    <property type="protein sequence ID" value="MDW0114550.1"/>
    <property type="molecule type" value="Genomic_DNA"/>
</dbReference>
<dbReference type="Pfam" id="PF08281">
    <property type="entry name" value="Sigma70_r4_2"/>
    <property type="match status" value="1"/>
</dbReference>
<dbReference type="Pfam" id="PF04542">
    <property type="entry name" value="Sigma70_r2"/>
    <property type="match status" value="1"/>
</dbReference>
<dbReference type="InterPro" id="IPR013325">
    <property type="entry name" value="RNA_pol_sigma_r2"/>
</dbReference>
<accession>A0ABU4GE23</accession>
<evidence type="ECO:0000259" key="6">
    <source>
        <dbReference type="Pfam" id="PF08281"/>
    </source>
</evidence>
<organism evidence="7 8">
    <name type="scientific">Sporosarcina saromensis</name>
    <dbReference type="NCBI Taxonomy" id="359365"/>
    <lineage>
        <taxon>Bacteria</taxon>
        <taxon>Bacillati</taxon>
        <taxon>Bacillota</taxon>
        <taxon>Bacilli</taxon>
        <taxon>Bacillales</taxon>
        <taxon>Caryophanaceae</taxon>
        <taxon>Sporosarcina</taxon>
    </lineage>
</organism>
<dbReference type="InterPro" id="IPR013324">
    <property type="entry name" value="RNA_pol_sigma_r3/r4-like"/>
</dbReference>
<keyword evidence="3" id="KW-0731">Sigma factor</keyword>
<dbReference type="RefSeq" id="WP_317945671.1">
    <property type="nucleotide sequence ID" value="NZ_JAUBDI010000018.1"/>
</dbReference>
<comment type="similarity">
    <text evidence="1">Belongs to the sigma-70 factor family. ECF subfamily.</text>
</comment>
<dbReference type="InterPro" id="IPR036388">
    <property type="entry name" value="WH-like_DNA-bd_sf"/>
</dbReference>
<evidence type="ECO:0000256" key="1">
    <source>
        <dbReference type="ARBA" id="ARBA00010641"/>
    </source>
</evidence>
<evidence type="ECO:0000256" key="4">
    <source>
        <dbReference type="ARBA" id="ARBA00023163"/>
    </source>
</evidence>
<evidence type="ECO:0000313" key="8">
    <source>
        <dbReference type="Proteomes" id="UP001282284"/>
    </source>
</evidence>
<dbReference type="PANTHER" id="PTHR43133">
    <property type="entry name" value="RNA POLYMERASE ECF-TYPE SIGMA FACTO"/>
    <property type="match status" value="1"/>
</dbReference>